<dbReference type="CDD" id="cd00383">
    <property type="entry name" value="trans_reg_C"/>
    <property type="match status" value="1"/>
</dbReference>
<dbReference type="GO" id="GO:0000156">
    <property type="term" value="F:phosphorelay response regulator activity"/>
    <property type="evidence" value="ECO:0007669"/>
    <property type="project" value="TreeGrafter"/>
</dbReference>
<dbReference type="OrthoDB" id="1690235at2"/>
<evidence type="ECO:0000259" key="8">
    <source>
        <dbReference type="PROSITE" id="PS50110"/>
    </source>
</evidence>
<dbReference type="GO" id="GO:0000976">
    <property type="term" value="F:transcription cis-regulatory region binding"/>
    <property type="evidence" value="ECO:0007669"/>
    <property type="project" value="TreeGrafter"/>
</dbReference>
<keyword evidence="1 6" id="KW-0597">Phosphoprotein</keyword>
<dbReference type="AlphaFoldDB" id="A0A5R8Q817"/>
<sequence>MTKILFVDDDERYQTVIKELLEVEGYTVVTAMNVASGLELYKNSKFDLVISDLKMETFDGLQFLQMIRKYNKQAKVIILTNSESPRDELRGLDLEASEYINKTTEIDIMLKRIERVLMMDVDAQPKREILRSNFEDLSLDLRNFRVKKNDVEYNLTQTEFNVLAYLMKNKNEVVSRETILEAVWNVSGTLGDIRAVDTYVKRIRSKLRISSIFTVRGVGYEWVEK</sequence>
<keyword evidence="4 7" id="KW-0238">DNA-binding</keyword>
<dbReference type="RefSeq" id="WP_138192482.1">
    <property type="nucleotide sequence ID" value="NZ_VBWP01000014.1"/>
</dbReference>
<reference evidence="10 11" key="1">
    <citation type="submission" date="2019-05" db="EMBL/GenBank/DDBJ databases">
        <title>Culicoidintestinum kansasii gen. nov., sp. nov. from the gastrointestinal tract of the biting midge, Culicoides sonorensis.</title>
        <authorList>
            <person name="Neupane S."/>
            <person name="Ghosh A."/>
            <person name="Gunther S."/>
            <person name="Martin K."/>
            <person name="Zurek L."/>
        </authorList>
    </citation>
    <scope>NUCLEOTIDE SEQUENCE [LARGE SCALE GENOMIC DNA]</scope>
    <source>
        <strain evidence="10 11">CS-1</strain>
    </source>
</reference>
<dbReference type="PANTHER" id="PTHR48111:SF40">
    <property type="entry name" value="PHOSPHATE REGULON TRANSCRIPTIONAL REGULATORY PROTEIN PHOB"/>
    <property type="match status" value="1"/>
</dbReference>
<gene>
    <name evidence="10" type="ORF">FEZ08_11360</name>
</gene>
<keyword evidence="3" id="KW-0805">Transcription regulation</keyword>
<dbReference type="GO" id="GO:0005829">
    <property type="term" value="C:cytosol"/>
    <property type="evidence" value="ECO:0007669"/>
    <property type="project" value="TreeGrafter"/>
</dbReference>
<organism evidence="10 11">
    <name type="scientific">Culicoidibacter larvae</name>
    <dbReference type="NCBI Taxonomy" id="2579976"/>
    <lineage>
        <taxon>Bacteria</taxon>
        <taxon>Bacillati</taxon>
        <taxon>Bacillota</taxon>
        <taxon>Culicoidibacteria</taxon>
        <taxon>Culicoidibacterales</taxon>
        <taxon>Culicoidibacteraceae</taxon>
        <taxon>Culicoidibacter</taxon>
    </lineage>
</organism>
<dbReference type="Proteomes" id="UP000306912">
    <property type="component" value="Unassembled WGS sequence"/>
</dbReference>
<dbReference type="PANTHER" id="PTHR48111">
    <property type="entry name" value="REGULATOR OF RPOS"/>
    <property type="match status" value="1"/>
</dbReference>
<name>A0A5R8Q817_9FIRM</name>
<protein>
    <submittedName>
        <fullName evidence="10">Response regulator transcription factor</fullName>
    </submittedName>
</protein>
<dbReference type="InterPro" id="IPR011006">
    <property type="entry name" value="CheY-like_superfamily"/>
</dbReference>
<evidence type="ECO:0000256" key="4">
    <source>
        <dbReference type="ARBA" id="ARBA00023125"/>
    </source>
</evidence>
<dbReference type="InterPro" id="IPR036388">
    <property type="entry name" value="WH-like_DNA-bd_sf"/>
</dbReference>
<dbReference type="PROSITE" id="PS51755">
    <property type="entry name" value="OMPR_PHOB"/>
    <property type="match status" value="1"/>
</dbReference>
<dbReference type="Gene3D" id="1.10.10.10">
    <property type="entry name" value="Winged helix-like DNA-binding domain superfamily/Winged helix DNA-binding domain"/>
    <property type="match status" value="1"/>
</dbReference>
<feature type="DNA-binding region" description="OmpR/PhoB-type" evidence="7">
    <location>
        <begin position="127"/>
        <end position="224"/>
    </location>
</feature>
<dbReference type="SMART" id="SM00862">
    <property type="entry name" value="Trans_reg_C"/>
    <property type="match status" value="1"/>
</dbReference>
<dbReference type="SUPFAM" id="SSF52172">
    <property type="entry name" value="CheY-like"/>
    <property type="match status" value="1"/>
</dbReference>
<evidence type="ECO:0000259" key="9">
    <source>
        <dbReference type="PROSITE" id="PS51755"/>
    </source>
</evidence>
<evidence type="ECO:0000256" key="2">
    <source>
        <dbReference type="ARBA" id="ARBA00023012"/>
    </source>
</evidence>
<dbReference type="Pfam" id="PF00072">
    <property type="entry name" value="Response_reg"/>
    <property type="match status" value="1"/>
</dbReference>
<dbReference type="PROSITE" id="PS50110">
    <property type="entry name" value="RESPONSE_REGULATORY"/>
    <property type="match status" value="1"/>
</dbReference>
<evidence type="ECO:0000256" key="5">
    <source>
        <dbReference type="ARBA" id="ARBA00023163"/>
    </source>
</evidence>
<dbReference type="SMART" id="SM00448">
    <property type="entry name" value="REC"/>
    <property type="match status" value="1"/>
</dbReference>
<evidence type="ECO:0000256" key="3">
    <source>
        <dbReference type="ARBA" id="ARBA00023015"/>
    </source>
</evidence>
<evidence type="ECO:0000256" key="1">
    <source>
        <dbReference type="ARBA" id="ARBA00022553"/>
    </source>
</evidence>
<dbReference type="InterPro" id="IPR001789">
    <property type="entry name" value="Sig_transdc_resp-reg_receiver"/>
</dbReference>
<dbReference type="Pfam" id="PF00486">
    <property type="entry name" value="Trans_reg_C"/>
    <property type="match status" value="1"/>
</dbReference>
<keyword evidence="5" id="KW-0804">Transcription</keyword>
<feature type="modified residue" description="4-aspartylphosphate" evidence="6">
    <location>
        <position position="52"/>
    </location>
</feature>
<feature type="domain" description="Response regulatory" evidence="8">
    <location>
        <begin position="3"/>
        <end position="117"/>
    </location>
</feature>
<keyword evidence="11" id="KW-1185">Reference proteome</keyword>
<dbReference type="CDD" id="cd00156">
    <property type="entry name" value="REC"/>
    <property type="match status" value="1"/>
</dbReference>
<dbReference type="GO" id="GO:0006355">
    <property type="term" value="P:regulation of DNA-templated transcription"/>
    <property type="evidence" value="ECO:0007669"/>
    <property type="project" value="InterPro"/>
</dbReference>
<dbReference type="InterPro" id="IPR001867">
    <property type="entry name" value="OmpR/PhoB-type_DNA-bd"/>
</dbReference>
<evidence type="ECO:0000256" key="7">
    <source>
        <dbReference type="PROSITE-ProRule" id="PRU01091"/>
    </source>
</evidence>
<evidence type="ECO:0000313" key="10">
    <source>
        <dbReference type="EMBL" id="TLG71245.1"/>
    </source>
</evidence>
<dbReference type="Gene3D" id="3.40.50.2300">
    <property type="match status" value="1"/>
</dbReference>
<proteinExistence type="predicted"/>
<evidence type="ECO:0000256" key="6">
    <source>
        <dbReference type="PROSITE-ProRule" id="PRU00169"/>
    </source>
</evidence>
<dbReference type="EMBL" id="VBWP01000014">
    <property type="protein sequence ID" value="TLG71245.1"/>
    <property type="molecule type" value="Genomic_DNA"/>
</dbReference>
<accession>A0A5R8Q817</accession>
<feature type="domain" description="OmpR/PhoB-type" evidence="9">
    <location>
        <begin position="127"/>
        <end position="224"/>
    </location>
</feature>
<dbReference type="InParanoid" id="A0A5R8Q817"/>
<comment type="caution">
    <text evidence="10">The sequence shown here is derived from an EMBL/GenBank/DDBJ whole genome shotgun (WGS) entry which is preliminary data.</text>
</comment>
<keyword evidence="2" id="KW-0902">Two-component regulatory system</keyword>
<dbReference type="GO" id="GO:0032993">
    <property type="term" value="C:protein-DNA complex"/>
    <property type="evidence" value="ECO:0007669"/>
    <property type="project" value="TreeGrafter"/>
</dbReference>
<dbReference type="InterPro" id="IPR039420">
    <property type="entry name" value="WalR-like"/>
</dbReference>
<evidence type="ECO:0000313" key="11">
    <source>
        <dbReference type="Proteomes" id="UP000306912"/>
    </source>
</evidence>